<dbReference type="EMBL" id="CP035733">
    <property type="protein sequence ID" value="QGY79183.1"/>
    <property type="molecule type" value="Genomic_DNA"/>
</dbReference>
<dbReference type="PROSITE" id="PS50213">
    <property type="entry name" value="FAS1"/>
    <property type="match status" value="1"/>
</dbReference>
<name>A0A6I6LAB8_9SPHN</name>
<dbReference type="Pfam" id="PF02469">
    <property type="entry name" value="Fasciclin"/>
    <property type="match status" value="1"/>
</dbReference>
<organism evidence="3 4">
    <name type="scientific">Sphingorhabdus lacus</name>
    <dbReference type="NCBI Taxonomy" id="392610"/>
    <lineage>
        <taxon>Bacteria</taxon>
        <taxon>Pseudomonadati</taxon>
        <taxon>Pseudomonadota</taxon>
        <taxon>Alphaproteobacteria</taxon>
        <taxon>Sphingomonadales</taxon>
        <taxon>Sphingomonadaceae</taxon>
        <taxon>Sphingorhabdus</taxon>
    </lineage>
</organism>
<reference evidence="4" key="1">
    <citation type="submission" date="2019-01" db="EMBL/GenBank/DDBJ databases">
        <title>Sphingorhabdus lacus sp.nov., isolated from an oligotrophic freshwater lake.</title>
        <authorList>
            <person name="Park M."/>
        </authorList>
    </citation>
    <scope>NUCLEOTIDE SEQUENCE [LARGE SCALE GENOMIC DNA]</scope>
    <source>
        <strain evidence="4">IMCC1753</strain>
    </source>
</reference>
<keyword evidence="4" id="KW-1185">Reference proteome</keyword>
<feature type="signal peptide" evidence="1">
    <location>
        <begin position="1"/>
        <end position="21"/>
    </location>
</feature>
<dbReference type="PANTHER" id="PTHR10900:SF77">
    <property type="entry name" value="FI19380P1"/>
    <property type="match status" value="1"/>
</dbReference>
<dbReference type="FunFam" id="2.30.180.10:FF:000014">
    <property type="entry name" value="Stabilin 1"/>
    <property type="match status" value="1"/>
</dbReference>
<feature type="domain" description="FAS1" evidence="2">
    <location>
        <begin position="53"/>
        <end position="197"/>
    </location>
</feature>
<dbReference type="OrthoDB" id="9800666at2"/>
<dbReference type="SUPFAM" id="SSF82153">
    <property type="entry name" value="FAS1 domain"/>
    <property type="match status" value="1"/>
</dbReference>
<dbReference type="RefSeq" id="WP_158897483.1">
    <property type="nucleotide sequence ID" value="NZ_CP035733.1"/>
</dbReference>
<evidence type="ECO:0000256" key="1">
    <source>
        <dbReference type="SAM" id="SignalP"/>
    </source>
</evidence>
<proteinExistence type="predicted"/>
<evidence type="ECO:0000259" key="2">
    <source>
        <dbReference type="PROSITE" id="PS50213"/>
    </source>
</evidence>
<dbReference type="InterPro" id="IPR036378">
    <property type="entry name" value="FAS1_dom_sf"/>
</dbReference>
<evidence type="ECO:0000313" key="3">
    <source>
        <dbReference type="EMBL" id="QGY79183.1"/>
    </source>
</evidence>
<dbReference type="InterPro" id="IPR000782">
    <property type="entry name" value="FAS1_domain"/>
</dbReference>
<sequence length="199" mass="19997">MNSIKIALITTMSALSLAACAKETPADPVAADTEVVQNETAGDTMVAQAPVGDQTIVGLAQSNPQASTLVSALTAAGLVETLNGAGPFTVFAPTNDAFAKVDKATLDGLMKPESKAKLGELLKYHVVAGNLKSGDIAQLITAAKGMASIKTLNGGSLKASMDGDKIVLTDAKGGKSTVTGADMIGSNGTIHAVDTVVMP</sequence>
<feature type="chain" id="PRO_5026232890" evidence="1">
    <location>
        <begin position="22"/>
        <end position="199"/>
    </location>
</feature>
<dbReference type="PROSITE" id="PS51257">
    <property type="entry name" value="PROKAR_LIPOPROTEIN"/>
    <property type="match status" value="1"/>
</dbReference>
<accession>A0A6I6LAB8</accession>
<dbReference type="Proteomes" id="UP000428803">
    <property type="component" value="Chromosome"/>
</dbReference>
<dbReference type="PANTHER" id="PTHR10900">
    <property type="entry name" value="PERIOSTIN-RELATED"/>
    <property type="match status" value="1"/>
</dbReference>
<dbReference type="AlphaFoldDB" id="A0A6I6LAB8"/>
<gene>
    <name evidence="3" type="ORF">EUU25_00245</name>
</gene>
<evidence type="ECO:0000313" key="4">
    <source>
        <dbReference type="Proteomes" id="UP000428803"/>
    </source>
</evidence>
<protein>
    <submittedName>
        <fullName evidence="3">Fasciclin domain-containing protein</fullName>
    </submittedName>
</protein>
<keyword evidence="1" id="KW-0732">Signal</keyword>
<dbReference type="KEGG" id="slaa:EUU25_00245"/>
<dbReference type="InterPro" id="IPR050904">
    <property type="entry name" value="Adhesion/Biosynth-related"/>
</dbReference>
<dbReference type="SMART" id="SM00554">
    <property type="entry name" value="FAS1"/>
    <property type="match status" value="1"/>
</dbReference>
<dbReference type="Gene3D" id="2.30.180.10">
    <property type="entry name" value="FAS1 domain"/>
    <property type="match status" value="1"/>
</dbReference>
<dbReference type="GO" id="GO:0005615">
    <property type="term" value="C:extracellular space"/>
    <property type="evidence" value="ECO:0007669"/>
    <property type="project" value="TreeGrafter"/>
</dbReference>